<dbReference type="EMBL" id="VJMJ01000294">
    <property type="protein sequence ID" value="KAF0723854.1"/>
    <property type="molecule type" value="Genomic_DNA"/>
</dbReference>
<organism evidence="1 2">
    <name type="scientific">Aphanomyces euteiches</name>
    <dbReference type="NCBI Taxonomy" id="100861"/>
    <lineage>
        <taxon>Eukaryota</taxon>
        <taxon>Sar</taxon>
        <taxon>Stramenopiles</taxon>
        <taxon>Oomycota</taxon>
        <taxon>Saprolegniomycetes</taxon>
        <taxon>Saprolegniales</taxon>
        <taxon>Verrucalvaceae</taxon>
        <taxon>Aphanomyces</taxon>
    </lineage>
</organism>
<protein>
    <recommendedName>
        <fullName evidence="3">START domain-containing protein</fullName>
    </recommendedName>
</protein>
<evidence type="ECO:0000313" key="1">
    <source>
        <dbReference type="EMBL" id="KAF0723854.1"/>
    </source>
</evidence>
<dbReference type="VEuPathDB" id="FungiDB:AeMF1_006683"/>
<name>A0A6G0WAF1_9STRA</name>
<keyword evidence="2" id="KW-1185">Reference proteome</keyword>
<evidence type="ECO:0008006" key="3">
    <source>
        <dbReference type="Google" id="ProtNLM"/>
    </source>
</evidence>
<comment type="caution">
    <text evidence="1">The sequence shown here is derived from an EMBL/GenBank/DDBJ whole genome shotgun (WGS) entry which is preliminary data.</text>
</comment>
<sequence length="266" mass="30806">MLDAQLKTARALERLLKRKPYLELSSDISAQEWCMLRLGTDPEQRLRSMRAITDQVYDKLESDFIKSRVYDLKDGQCGMSVRAVGSALSFDFIQSMVTDTIDYDTMQTWMWSLMCHQVYTQNVPKFTSTSETLESPEDNIAYIRADTTIVVKGAKTHFEGRWVVRMYVEANRTVFITQSIMDDALYPHAPDRKRDRSTCWAVLERHPTDPTKTRQYYLLQCVPGLHIESPDKGNTELMLYQGEMTEILLNVMRNCMESLKVASLRD</sequence>
<evidence type="ECO:0000313" key="2">
    <source>
        <dbReference type="Proteomes" id="UP000481153"/>
    </source>
</evidence>
<dbReference type="Proteomes" id="UP000481153">
    <property type="component" value="Unassembled WGS sequence"/>
</dbReference>
<proteinExistence type="predicted"/>
<dbReference type="AlphaFoldDB" id="A0A6G0WAF1"/>
<accession>A0A6G0WAF1</accession>
<reference evidence="1 2" key="1">
    <citation type="submission" date="2019-07" db="EMBL/GenBank/DDBJ databases">
        <title>Genomics analysis of Aphanomyces spp. identifies a new class of oomycete effector associated with host adaptation.</title>
        <authorList>
            <person name="Gaulin E."/>
        </authorList>
    </citation>
    <scope>NUCLEOTIDE SEQUENCE [LARGE SCALE GENOMIC DNA]</scope>
    <source>
        <strain evidence="1 2">ATCC 201684</strain>
    </source>
</reference>
<gene>
    <name evidence="1" type="ORF">Ae201684_017348</name>
</gene>